<dbReference type="NCBIfam" id="TIGR00066">
    <property type="entry name" value="g_glut_trans"/>
    <property type="match status" value="1"/>
</dbReference>
<feature type="active site" description="Nucleophile" evidence="9">
    <location>
        <position position="456"/>
    </location>
</feature>
<dbReference type="InterPro" id="IPR043137">
    <property type="entry name" value="GGT_ssub_C"/>
</dbReference>
<dbReference type="InterPro" id="IPR055262">
    <property type="entry name" value="GGT_CS"/>
</dbReference>
<feature type="binding site" evidence="10">
    <location>
        <position position="180"/>
    </location>
    <ligand>
        <name>L-glutamate</name>
        <dbReference type="ChEBI" id="CHEBI:29985"/>
    </ligand>
</feature>
<keyword evidence="7 11" id="KW-0012">Acyltransferase</keyword>
<dbReference type="Proteomes" id="UP000383971">
    <property type="component" value="Unassembled WGS sequence"/>
</dbReference>
<feature type="binding site" evidence="10">
    <location>
        <begin position="527"/>
        <end position="528"/>
    </location>
    <ligand>
        <name>L-glutamate</name>
        <dbReference type="ChEBI" id="CHEBI:29985"/>
    </ligand>
</feature>
<evidence type="ECO:0000313" key="12">
    <source>
        <dbReference type="EMBL" id="VVE30025.1"/>
    </source>
</evidence>
<evidence type="ECO:0000256" key="3">
    <source>
        <dbReference type="ARBA" id="ARBA00009381"/>
    </source>
</evidence>
<dbReference type="AlphaFoldDB" id="A0A5E4X1F1"/>
<dbReference type="InterPro" id="IPR043138">
    <property type="entry name" value="GGT_lsub"/>
</dbReference>
<dbReference type="GO" id="GO:0006750">
    <property type="term" value="P:glutathione biosynthetic process"/>
    <property type="evidence" value="ECO:0007669"/>
    <property type="project" value="UniProtKB-KW"/>
</dbReference>
<keyword evidence="5 11" id="KW-0378">Hydrolase</keyword>
<reference evidence="12 13" key="1">
    <citation type="submission" date="2019-08" db="EMBL/GenBank/DDBJ databases">
        <authorList>
            <person name="Peeters C."/>
        </authorList>
    </citation>
    <scope>NUCLEOTIDE SEQUENCE [LARGE SCALE GENOMIC DNA]</scope>
    <source>
        <strain evidence="12 13">LMG 31111</strain>
    </source>
</reference>
<dbReference type="SUPFAM" id="SSF56235">
    <property type="entry name" value="N-terminal nucleophile aminohydrolases (Ntn hydrolases)"/>
    <property type="match status" value="1"/>
</dbReference>
<dbReference type="InterPro" id="IPR051792">
    <property type="entry name" value="GGT_bact"/>
</dbReference>
<evidence type="ECO:0000256" key="11">
    <source>
        <dbReference type="RuleBase" id="RU368036"/>
    </source>
</evidence>
<dbReference type="GO" id="GO:0036374">
    <property type="term" value="F:glutathione hydrolase activity"/>
    <property type="evidence" value="ECO:0007669"/>
    <property type="project" value="UniProtKB-UniRule"/>
</dbReference>
<evidence type="ECO:0000256" key="1">
    <source>
        <dbReference type="ARBA" id="ARBA00001049"/>
    </source>
</evidence>
<feature type="binding site" evidence="10">
    <location>
        <begin position="474"/>
        <end position="476"/>
    </location>
    <ligand>
        <name>L-glutamate</name>
        <dbReference type="ChEBI" id="CHEBI:29985"/>
    </ligand>
</feature>
<organism evidence="12 13">
    <name type="scientific">Pandoraea communis</name>
    <dbReference type="NCBI Taxonomy" id="2508297"/>
    <lineage>
        <taxon>Bacteria</taxon>
        <taxon>Pseudomonadati</taxon>
        <taxon>Pseudomonadota</taxon>
        <taxon>Betaproteobacteria</taxon>
        <taxon>Burkholderiales</taxon>
        <taxon>Burkholderiaceae</taxon>
        <taxon>Pandoraea</taxon>
    </lineage>
</organism>
<keyword evidence="6 11" id="KW-0865">Zymogen</keyword>
<evidence type="ECO:0000256" key="2">
    <source>
        <dbReference type="ARBA" id="ARBA00001089"/>
    </source>
</evidence>
<dbReference type="Gene3D" id="1.10.246.130">
    <property type="match status" value="1"/>
</dbReference>
<comment type="similarity">
    <text evidence="3 11">Belongs to the gamma-glutamyltransferase family.</text>
</comment>
<dbReference type="PROSITE" id="PS00462">
    <property type="entry name" value="G_GLU_TRANSPEPTIDASE"/>
    <property type="match status" value="1"/>
</dbReference>
<proteinExistence type="inferred from homology"/>
<evidence type="ECO:0000256" key="8">
    <source>
        <dbReference type="ARBA" id="ARBA00047417"/>
    </source>
</evidence>
<keyword evidence="13" id="KW-1185">Reference proteome</keyword>
<comment type="pathway">
    <text evidence="11">Sulfur metabolism; glutathione metabolism.</text>
</comment>
<dbReference type="GO" id="GO:0006751">
    <property type="term" value="P:glutathione catabolic process"/>
    <property type="evidence" value="ECO:0007669"/>
    <property type="project" value="UniProtKB-UniRule"/>
</dbReference>
<keyword evidence="11" id="KW-0317">Glutathione biosynthesis</keyword>
<evidence type="ECO:0000256" key="4">
    <source>
        <dbReference type="ARBA" id="ARBA00022679"/>
    </source>
</evidence>
<evidence type="ECO:0000256" key="10">
    <source>
        <dbReference type="PIRSR" id="PIRSR600101-2"/>
    </source>
</evidence>
<dbReference type="InterPro" id="IPR029055">
    <property type="entry name" value="Ntn_hydrolases_N"/>
</dbReference>
<dbReference type="PANTHER" id="PTHR43199">
    <property type="entry name" value="GLUTATHIONE HYDROLASE"/>
    <property type="match status" value="1"/>
</dbReference>
<dbReference type="InterPro" id="IPR000101">
    <property type="entry name" value="GGT_peptidase"/>
</dbReference>
<evidence type="ECO:0000256" key="9">
    <source>
        <dbReference type="PIRSR" id="PIRSR600101-1"/>
    </source>
</evidence>
<dbReference type="EC" id="3.4.19.13" evidence="11"/>
<dbReference type="EC" id="2.3.2.2" evidence="11"/>
<sequence length="655" mass="70177">MSRCGPPPGLSAHLSPITRYALTFDSRRNFYARQSYGSGDVAPEQRRPQALCVGELPVVRPSQVQWKFHLSRSDKNHRKTMKNPTLTKALLATALSCALFNAHAASQAPVGAENGMVVTAQHIASKVGVDVLKAGGNAIDAAVAVGYALAVVYPAAGNIGGGGFMTIQLADGRKTFLDFREKAPLAATANMYLDKDGNVIKGASTTGYLAVGVPGTVSGMEYAREKYGTKTRQQLLAPAVTLADKGFVLDRGDVDMLWTSTKDFEKDRANSGAIFLNKGRPFQPGERLVQKDLARTLKLISAKGTDGFYKGEVASKLVASVKAGGGIITQADLDQYKTRELAPVECDYRGYHVVSAPPPSSGGVVICEIMNILEGYPMKELGFHSAQGVHYTIEAMRHAYVDRNSYLGDPDFIKNPIAQLLDKNYAAKIRAAINPQKAGISQEIKPGVPPHEGSNTTHYSIIDRDGNAVSVTYTLNDWFGAKVMANGTGVLLNDEMDDFTAKVGVPNLYGLIQGEANAIGPGRRPLSSMSPTIVTKDGKPVMVVGTPGGSRIITATLLTMLNVIDYGMNLQEAVDAPRFHQQWMPEATNIEPFALSPDTQKILESWGQKFAGPQPANHIAAILVGAPSLGGKPIGKNRYYGSNDPRRNTGLALGY</sequence>
<dbReference type="Pfam" id="PF01019">
    <property type="entry name" value="G_glu_transpept"/>
    <property type="match status" value="1"/>
</dbReference>
<dbReference type="GO" id="GO:0103068">
    <property type="term" value="F:leukotriene C4 gamma-glutamyl transferase activity"/>
    <property type="evidence" value="ECO:0007669"/>
    <property type="project" value="UniProtKB-EC"/>
</dbReference>
<accession>A0A5E4X1F1</accession>
<dbReference type="Gene3D" id="3.60.20.40">
    <property type="match status" value="1"/>
</dbReference>
<evidence type="ECO:0000256" key="6">
    <source>
        <dbReference type="ARBA" id="ARBA00023145"/>
    </source>
</evidence>
<evidence type="ECO:0000256" key="7">
    <source>
        <dbReference type="ARBA" id="ARBA00023315"/>
    </source>
</evidence>
<comment type="catalytic activity">
    <reaction evidence="2 11">
        <text>glutathione + H2O = L-cysteinylglycine + L-glutamate</text>
        <dbReference type="Rhea" id="RHEA:28807"/>
        <dbReference type="ChEBI" id="CHEBI:15377"/>
        <dbReference type="ChEBI" id="CHEBI:29985"/>
        <dbReference type="ChEBI" id="CHEBI:57925"/>
        <dbReference type="ChEBI" id="CHEBI:61694"/>
        <dbReference type="EC" id="3.4.19.13"/>
    </reaction>
</comment>
<comment type="PTM">
    <text evidence="11">Cleaved by autocatalysis into a large and a small subunit.</text>
</comment>
<comment type="catalytic activity">
    <reaction evidence="1 11">
        <text>an S-substituted glutathione + H2O = an S-substituted L-cysteinylglycine + L-glutamate</text>
        <dbReference type="Rhea" id="RHEA:59468"/>
        <dbReference type="ChEBI" id="CHEBI:15377"/>
        <dbReference type="ChEBI" id="CHEBI:29985"/>
        <dbReference type="ChEBI" id="CHEBI:90779"/>
        <dbReference type="ChEBI" id="CHEBI:143103"/>
        <dbReference type="EC" id="3.4.19.13"/>
    </reaction>
</comment>
<gene>
    <name evidence="12" type="primary">ggt</name>
    <name evidence="12" type="ORF">PCO31111_03605</name>
</gene>
<protein>
    <recommendedName>
        <fullName evidence="11">Glutathione hydrolase proenzyme</fullName>
        <ecNumber evidence="11">2.3.2.2</ecNumber>
        <ecNumber evidence="11">3.4.19.13</ecNumber>
    </recommendedName>
    <component>
        <recommendedName>
            <fullName evidence="11">Glutathione hydrolase large chain</fullName>
        </recommendedName>
    </component>
    <component>
        <recommendedName>
            <fullName evidence="11">Glutathione hydrolase small chain</fullName>
        </recommendedName>
    </component>
</protein>
<feature type="binding site" evidence="10">
    <location>
        <position position="498"/>
    </location>
    <ligand>
        <name>L-glutamate</name>
        <dbReference type="ChEBI" id="CHEBI:29985"/>
    </ligand>
</feature>
<name>A0A5E4X1F1_9BURK</name>
<dbReference type="PANTHER" id="PTHR43199:SF1">
    <property type="entry name" value="GLUTATHIONE HYDROLASE PROENZYME"/>
    <property type="match status" value="1"/>
</dbReference>
<evidence type="ECO:0000313" key="13">
    <source>
        <dbReference type="Proteomes" id="UP000383971"/>
    </source>
</evidence>
<comment type="subunit">
    <text evidence="11">This enzyme consists of two polypeptide chains, which are synthesized in precursor form from a single polypeptide.</text>
</comment>
<comment type="catalytic activity">
    <reaction evidence="8 11">
        <text>an N-terminal (5-L-glutamyl)-[peptide] + an alpha-amino acid = 5-L-glutamyl amino acid + an N-terminal L-alpha-aminoacyl-[peptide]</text>
        <dbReference type="Rhea" id="RHEA:23904"/>
        <dbReference type="Rhea" id="RHEA-COMP:9780"/>
        <dbReference type="Rhea" id="RHEA-COMP:9795"/>
        <dbReference type="ChEBI" id="CHEBI:77644"/>
        <dbReference type="ChEBI" id="CHEBI:78597"/>
        <dbReference type="ChEBI" id="CHEBI:78599"/>
        <dbReference type="ChEBI" id="CHEBI:78608"/>
        <dbReference type="EC" id="2.3.2.2"/>
    </reaction>
</comment>
<evidence type="ECO:0000256" key="5">
    <source>
        <dbReference type="ARBA" id="ARBA00022801"/>
    </source>
</evidence>
<dbReference type="UniPathway" id="UPA00204"/>
<feature type="binding site" evidence="10">
    <location>
        <position position="549"/>
    </location>
    <ligand>
        <name>L-glutamate</name>
        <dbReference type="ChEBI" id="CHEBI:29985"/>
    </ligand>
</feature>
<dbReference type="PRINTS" id="PR01210">
    <property type="entry name" value="GGTRANSPTASE"/>
</dbReference>
<dbReference type="EMBL" id="CABPSE010000013">
    <property type="protein sequence ID" value="VVE30025.1"/>
    <property type="molecule type" value="Genomic_DNA"/>
</dbReference>
<keyword evidence="4 11" id="KW-0808">Transferase</keyword>